<dbReference type="SUPFAM" id="SSF47240">
    <property type="entry name" value="Ferritin-like"/>
    <property type="match status" value="1"/>
</dbReference>
<evidence type="ECO:0000259" key="2">
    <source>
        <dbReference type="Pfam" id="PF09968"/>
    </source>
</evidence>
<dbReference type="KEGG" id="ths:TES1_0728"/>
<dbReference type="AlphaFoldDB" id="W0I271"/>
<protein>
    <recommendedName>
        <fullName evidence="2">DUF2202 domain-containing protein</fullName>
    </recommendedName>
</protein>
<keyword evidence="4" id="KW-1185">Reference proteome</keyword>
<feature type="domain" description="DUF2202" evidence="2">
    <location>
        <begin position="63"/>
        <end position="222"/>
    </location>
</feature>
<sequence length="247" mass="27915">MEEVENMRKKILSLGLLGFMFGIIFGSVAAMPWWADAWDRESSITWDRPYVAIYGNDTLTQEEIDGLLWMREEEKLARDVYLTLYETYGLQIFQNIANSEQMHMDAVLSLLKKYGIEDPAVDEVGVFTTPELQALYDQLIAMGSQSVEDGLKVGALIEETDIKDLEEWIAKTDNADIIQVYESLINGSENHLRAFTRTLSVYGVTYEPQVLDEDYYNEIISSPMNTGMGGVGGFRGRGMGGFRGGRW</sequence>
<dbReference type="OrthoDB" id="117100at2157"/>
<dbReference type="HOGENOM" id="CLU_051317_0_1_2"/>
<keyword evidence="1" id="KW-0812">Transmembrane</keyword>
<keyword evidence="1" id="KW-0472">Membrane</keyword>
<evidence type="ECO:0000256" key="1">
    <source>
        <dbReference type="SAM" id="Phobius"/>
    </source>
</evidence>
<dbReference type="InterPro" id="IPR012347">
    <property type="entry name" value="Ferritin-like"/>
</dbReference>
<reference evidence="3 4" key="1">
    <citation type="journal article" date="2014" name="Int. J. Syst. Evol. Microbiol.">
        <title>Thermococcus paralvinellae sp. nov. and Thermococcus cleftensis sp. nov. of hyperthermophilic heterotrophs from deep-sea hydrothermal vents.</title>
        <authorList>
            <person name="Hensley S.A."/>
            <person name="Jung J.H."/>
            <person name="Park C.S."/>
            <person name="Holden J.F."/>
        </authorList>
    </citation>
    <scope>NUCLEOTIDE SEQUENCE [LARGE SCALE GENOMIC DNA]</scope>
    <source>
        <strain evidence="3 4">ES1</strain>
    </source>
</reference>
<dbReference type="Gene3D" id="1.20.1260.10">
    <property type="match status" value="1"/>
</dbReference>
<dbReference type="EMBL" id="CP006965">
    <property type="protein sequence ID" value="AHF80114.1"/>
    <property type="molecule type" value="Genomic_DNA"/>
</dbReference>
<gene>
    <name evidence="3" type="ORF">TES1_0728</name>
</gene>
<organism evidence="3 4">
    <name type="scientific">Thermococcus paralvinellae</name>
    <dbReference type="NCBI Taxonomy" id="582419"/>
    <lineage>
        <taxon>Archaea</taxon>
        <taxon>Methanobacteriati</taxon>
        <taxon>Methanobacteriota</taxon>
        <taxon>Thermococci</taxon>
        <taxon>Thermococcales</taxon>
        <taxon>Thermococcaceae</taxon>
        <taxon>Thermococcus</taxon>
    </lineage>
</organism>
<evidence type="ECO:0000313" key="3">
    <source>
        <dbReference type="EMBL" id="AHF80114.1"/>
    </source>
</evidence>
<dbReference type="Pfam" id="PF09968">
    <property type="entry name" value="DUF2202"/>
    <property type="match status" value="1"/>
</dbReference>
<keyword evidence="1" id="KW-1133">Transmembrane helix</keyword>
<accession>W0I271</accession>
<dbReference type="Proteomes" id="UP000019027">
    <property type="component" value="Chromosome"/>
</dbReference>
<feature type="transmembrane region" description="Helical" evidence="1">
    <location>
        <begin position="12"/>
        <end position="35"/>
    </location>
</feature>
<dbReference type="InterPro" id="IPR009078">
    <property type="entry name" value="Ferritin-like_SF"/>
</dbReference>
<dbReference type="CDD" id="cd01048">
    <property type="entry name" value="Ferritin_like_AB2"/>
    <property type="match status" value="1"/>
</dbReference>
<dbReference type="InterPro" id="IPR019243">
    <property type="entry name" value="DUF2202"/>
</dbReference>
<proteinExistence type="predicted"/>
<dbReference type="STRING" id="582419.TES1_0728"/>
<evidence type="ECO:0000313" key="4">
    <source>
        <dbReference type="Proteomes" id="UP000019027"/>
    </source>
</evidence>
<name>W0I271_9EURY</name>